<reference evidence="1" key="1">
    <citation type="journal article" date="2014" name="Front. Microbiol.">
        <title>High frequency of phylogenetically diverse reductive dehalogenase-homologous genes in deep subseafloor sedimentary metagenomes.</title>
        <authorList>
            <person name="Kawai M."/>
            <person name="Futagami T."/>
            <person name="Toyoda A."/>
            <person name="Takaki Y."/>
            <person name="Nishi S."/>
            <person name="Hori S."/>
            <person name="Arai W."/>
            <person name="Tsubouchi T."/>
            <person name="Morono Y."/>
            <person name="Uchiyama I."/>
            <person name="Ito T."/>
            <person name="Fujiyama A."/>
            <person name="Inagaki F."/>
            <person name="Takami H."/>
        </authorList>
    </citation>
    <scope>NUCLEOTIDE SEQUENCE</scope>
    <source>
        <strain evidence="1">Expedition CK06-06</strain>
    </source>
</reference>
<proteinExistence type="predicted"/>
<organism evidence="1">
    <name type="scientific">marine sediment metagenome</name>
    <dbReference type="NCBI Taxonomy" id="412755"/>
    <lineage>
        <taxon>unclassified sequences</taxon>
        <taxon>metagenomes</taxon>
        <taxon>ecological metagenomes</taxon>
    </lineage>
</organism>
<protein>
    <recommendedName>
        <fullName evidence="2">AroM protein</fullName>
    </recommendedName>
</protein>
<dbReference type="EMBL" id="BART01009396">
    <property type="protein sequence ID" value="GAG67727.1"/>
    <property type="molecule type" value="Genomic_DNA"/>
</dbReference>
<accession>X1ACV0</accession>
<dbReference type="Pfam" id="PF07302">
    <property type="entry name" value="AroM"/>
    <property type="match status" value="1"/>
</dbReference>
<evidence type="ECO:0000313" key="1">
    <source>
        <dbReference type="EMBL" id="GAG67727.1"/>
    </source>
</evidence>
<name>X1ACV0_9ZZZZ</name>
<gene>
    <name evidence="1" type="ORF">S01H4_20830</name>
</gene>
<evidence type="ECO:0008006" key="2">
    <source>
        <dbReference type="Google" id="ProtNLM"/>
    </source>
</evidence>
<dbReference type="AlphaFoldDB" id="X1ACV0"/>
<comment type="caution">
    <text evidence="1">The sequence shown here is derived from an EMBL/GenBank/DDBJ whole genome shotgun (WGS) entry which is preliminary data.</text>
</comment>
<sequence>MALVKVGLLTIGQSPREDVVPEMNPFFLPQIQILEKGLLDNLSPEEIRRLKPKTGEIPLVTCLRKGSSVQLSEKKISSLLPEAINSMKTKMKVKVVGVLCTHDFQKTEFPPWIIFPFNSLKFLITRIINIKCLGVVVPLEGQIDAAKKKWKKDKVIVEVKSPYARGKSWKEIAQNFSRKKVEVVILDCIGYKIKDKRALQKLLSVPVLLPRVVLAFAIDQHV</sequence>
<dbReference type="InterPro" id="IPR010843">
    <property type="entry name" value="Uncharacterised_AroM"/>
</dbReference>